<organism evidence="1 2">
    <name type="scientific">Trematosphaeria pertusa</name>
    <dbReference type="NCBI Taxonomy" id="390896"/>
    <lineage>
        <taxon>Eukaryota</taxon>
        <taxon>Fungi</taxon>
        <taxon>Dikarya</taxon>
        <taxon>Ascomycota</taxon>
        <taxon>Pezizomycotina</taxon>
        <taxon>Dothideomycetes</taxon>
        <taxon>Pleosporomycetidae</taxon>
        <taxon>Pleosporales</taxon>
        <taxon>Massarineae</taxon>
        <taxon>Trematosphaeriaceae</taxon>
        <taxon>Trematosphaeria</taxon>
    </lineage>
</organism>
<sequence length="219" mass="24838">MPFCTTCGSYFDGRGSHCALHNPYLQTHYADTSSPINISYRTGTGGRYATPIRRKAKLYDDYDGMLDTYNDRNAVARYSPRNSLASLPDPITSPSHLRPLATTFAHLTTHHAITSLTYSVSPTGTRSITATANPDREQCSTCRQWFPDRRRLELHQWEFPVGCEMHSVCLREEDIGWHAVSERHERCFVRGCGSIYRREGAWKRGVVEGHVRGRHGVYG</sequence>
<dbReference type="GeneID" id="54579606"/>
<accession>A0A6A6HSA0</accession>
<protein>
    <submittedName>
        <fullName evidence="1">Uncharacterized protein</fullName>
    </submittedName>
</protein>
<dbReference type="RefSeq" id="XP_033676049.1">
    <property type="nucleotide sequence ID" value="XM_033826276.1"/>
</dbReference>
<dbReference type="OrthoDB" id="3791698at2759"/>
<gene>
    <name evidence="1" type="ORF">BU26DRAFT_497000</name>
</gene>
<reference evidence="1" key="1">
    <citation type="journal article" date="2020" name="Stud. Mycol.">
        <title>101 Dothideomycetes genomes: a test case for predicting lifestyles and emergence of pathogens.</title>
        <authorList>
            <person name="Haridas S."/>
            <person name="Albert R."/>
            <person name="Binder M."/>
            <person name="Bloem J."/>
            <person name="Labutti K."/>
            <person name="Salamov A."/>
            <person name="Andreopoulos B."/>
            <person name="Baker S."/>
            <person name="Barry K."/>
            <person name="Bills G."/>
            <person name="Bluhm B."/>
            <person name="Cannon C."/>
            <person name="Castanera R."/>
            <person name="Culley D."/>
            <person name="Daum C."/>
            <person name="Ezra D."/>
            <person name="Gonzalez J."/>
            <person name="Henrissat B."/>
            <person name="Kuo A."/>
            <person name="Liang C."/>
            <person name="Lipzen A."/>
            <person name="Lutzoni F."/>
            <person name="Magnuson J."/>
            <person name="Mondo S."/>
            <person name="Nolan M."/>
            <person name="Ohm R."/>
            <person name="Pangilinan J."/>
            <person name="Park H.-J."/>
            <person name="Ramirez L."/>
            <person name="Alfaro M."/>
            <person name="Sun H."/>
            <person name="Tritt A."/>
            <person name="Yoshinaga Y."/>
            <person name="Zwiers L.-H."/>
            <person name="Turgeon B."/>
            <person name="Goodwin S."/>
            <person name="Spatafora J."/>
            <person name="Crous P."/>
            <person name="Grigoriev I."/>
        </authorList>
    </citation>
    <scope>NUCLEOTIDE SEQUENCE</scope>
    <source>
        <strain evidence="1">CBS 122368</strain>
    </source>
</reference>
<evidence type="ECO:0000313" key="2">
    <source>
        <dbReference type="Proteomes" id="UP000800094"/>
    </source>
</evidence>
<proteinExistence type="predicted"/>
<name>A0A6A6HSA0_9PLEO</name>
<dbReference type="EMBL" id="ML987214">
    <property type="protein sequence ID" value="KAF2241045.1"/>
    <property type="molecule type" value="Genomic_DNA"/>
</dbReference>
<evidence type="ECO:0000313" key="1">
    <source>
        <dbReference type="EMBL" id="KAF2241045.1"/>
    </source>
</evidence>
<dbReference type="AlphaFoldDB" id="A0A6A6HSA0"/>
<dbReference type="Proteomes" id="UP000800094">
    <property type="component" value="Unassembled WGS sequence"/>
</dbReference>
<keyword evidence="2" id="KW-1185">Reference proteome</keyword>